<name>W7IXE8_9PSEU</name>
<keyword evidence="6" id="KW-0408">Iron</keyword>
<dbReference type="GO" id="GO:0051537">
    <property type="term" value="F:2 iron, 2 sulfur cluster binding"/>
    <property type="evidence" value="ECO:0007669"/>
    <property type="project" value="UniProtKB-KW"/>
</dbReference>
<dbReference type="PROSITE" id="PS51085">
    <property type="entry name" value="2FE2S_FER_2"/>
    <property type="match status" value="1"/>
</dbReference>
<dbReference type="eggNOG" id="COG1018">
    <property type="taxonomic scope" value="Bacteria"/>
</dbReference>
<dbReference type="InterPro" id="IPR050415">
    <property type="entry name" value="MRET"/>
</dbReference>
<evidence type="ECO:0000259" key="9">
    <source>
        <dbReference type="PROSITE" id="PS51384"/>
    </source>
</evidence>
<dbReference type="PATRIC" id="fig|909613.9.peg.3587"/>
<dbReference type="InterPro" id="IPR008333">
    <property type="entry name" value="Cbr1-like_FAD-bd_dom"/>
</dbReference>
<dbReference type="Gene3D" id="3.10.20.30">
    <property type="match status" value="1"/>
</dbReference>
<sequence length="321" mass="34344">MTTHLLPSADLDLEVLLAHKETIADGVVRLVFRHPAGDPLPPWAPGAHVDLVLRPDTVRQYSLCGDPGDRSVLEVAVLRERAGRGGSAFVHDALRPGDRVRVRGPRNNFPYVRAERYLFVAGGIGITPFIPMVAAAEADGADWQLLYGGRSRTSMAFAAWLRERYGDRVVLWPRDEAGPPDVPGVLGRAGTGTAVYCCGPEPLLAAAEELCAGLPGLTLHVERFTPKENTGPVTGFDVELARSGLTLAVPADRSILEVAEDAGVPVLSSCRGGTCGTCETPVLDGVPDHRDSLLTSEEQAANETMMICVSRSRGRKLVLDL</sequence>
<evidence type="ECO:0000256" key="1">
    <source>
        <dbReference type="ARBA" id="ARBA00001974"/>
    </source>
</evidence>
<evidence type="ECO:0000256" key="5">
    <source>
        <dbReference type="ARBA" id="ARBA00023002"/>
    </source>
</evidence>
<keyword evidence="2" id="KW-0285">Flavoprotein</keyword>
<dbReference type="InterPro" id="IPR017927">
    <property type="entry name" value="FAD-bd_FR_type"/>
</dbReference>
<reference evidence="10 11" key="1">
    <citation type="journal article" date="2014" name="Genome Announc.">
        <title>Draft Genome Sequence of the Antitrypanosomally Active Sponge-Associated Bacterium Actinokineospora sp. Strain EG49.</title>
        <authorList>
            <person name="Harjes J."/>
            <person name="Ryu T."/>
            <person name="Abdelmohsen U.R."/>
            <person name="Moitinho-Silva L."/>
            <person name="Horn H."/>
            <person name="Ravasi T."/>
            <person name="Hentschel U."/>
        </authorList>
    </citation>
    <scope>NUCLEOTIDE SEQUENCE [LARGE SCALE GENOMIC DNA]</scope>
    <source>
        <strain evidence="10 11">EG49</strain>
    </source>
</reference>
<evidence type="ECO:0000313" key="11">
    <source>
        <dbReference type="Proteomes" id="UP000019277"/>
    </source>
</evidence>
<comment type="caution">
    <text evidence="10">The sequence shown here is derived from an EMBL/GenBank/DDBJ whole genome shotgun (WGS) entry which is preliminary data.</text>
</comment>
<accession>W7IXE8</accession>
<dbReference type="GO" id="GO:0046872">
    <property type="term" value="F:metal ion binding"/>
    <property type="evidence" value="ECO:0007669"/>
    <property type="project" value="UniProtKB-KW"/>
</dbReference>
<dbReference type="OrthoDB" id="3807506at2"/>
<dbReference type="SUPFAM" id="SSF63380">
    <property type="entry name" value="Riboflavin synthase domain-like"/>
    <property type="match status" value="1"/>
</dbReference>
<dbReference type="Gene3D" id="3.40.50.80">
    <property type="entry name" value="Nucleotide-binding domain of ferredoxin-NADP reductase (FNR) module"/>
    <property type="match status" value="1"/>
</dbReference>
<evidence type="ECO:0000256" key="2">
    <source>
        <dbReference type="ARBA" id="ARBA00022630"/>
    </source>
</evidence>
<dbReference type="GO" id="GO:0016491">
    <property type="term" value="F:oxidoreductase activity"/>
    <property type="evidence" value="ECO:0007669"/>
    <property type="project" value="UniProtKB-KW"/>
</dbReference>
<keyword evidence="11" id="KW-1185">Reference proteome</keyword>
<dbReference type="Proteomes" id="UP000019277">
    <property type="component" value="Unassembled WGS sequence"/>
</dbReference>
<dbReference type="InterPro" id="IPR036010">
    <property type="entry name" value="2Fe-2S_ferredoxin-like_sf"/>
</dbReference>
<evidence type="ECO:0000259" key="8">
    <source>
        <dbReference type="PROSITE" id="PS51085"/>
    </source>
</evidence>
<feature type="domain" description="2Fe-2S ferredoxin-type" evidence="8">
    <location>
        <begin position="236"/>
        <end position="321"/>
    </location>
</feature>
<organism evidence="10 11">
    <name type="scientific">Actinokineospora spheciospongiae</name>
    <dbReference type="NCBI Taxonomy" id="909613"/>
    <lineage>
        <taxon>Bacteria</taxon>
        <taxon>Bacillati</taxon>
        <taxon>Actinomycetota</taxon>
        <taxon>Actinomycetes</taxon>
        <taxon>Pseudonocardiales</taxon>
        <taxon>Pseudonocardiaceae</taxon>
        <taxon>Actinokineospora</taxon>
    </lineage>
</organism>
<dbReference type="SUPFAM" id="SSF54292">
    <property type="entry name" value="2Fe-2S ferredoxin-like"/>
    <property type="match status" value="1"/>
</dbReference>
<dbReference type="CDD" id="cd06185">
    <property type="entry name" value="PDR_like"/>
    <property type="match status" value="1"/>
</dbReference>
<dbReference type="EC" id="1.14.13.-" evidence="10"/>
<dbReference type="InterPro" id="IPR017938">
    <property type="entry name" value="Riboflavin_synthase-like_b-brl"/>
</dbReference>
<dbReference type="PANTHER" id="PTHR47354">
    <property type="entry name" value="NADH OXIDOREDUCTASE HCR"/>
    <property type="match status" value="1"/>
</dbReference>
<dbReference type="Pfam" id="PF00111">
    <property type="entry name" value="Fer2"/>
    <property type="match status" value="1"/>
</dbReference>
<evidence type="ECO:0000313" key="10">
    <source>
        <dbReference type="EMBL" id="EWC61106.1"/>
    </source>
</evidence>
<keyword evidence="4" id="KW-0479">Metal-binding</keyword>
<dbReference type="Pfam" id="PF00970">
    <property type="entry name" value="FAD_binding_6"/>
    <property type="match status" value="1"/>
</dbReference>
<evidence type="ECO:0000256" key="6">
    <source>
        <dbReference type="ARBA" id="ARBA00023004"/>
    </source>
</evidence>
<dbReference type="Gene3D" id="2.40.30.10">
    <property type="entry name" value="Translation factors"/>
    <property type="match status" value="1"/>
</dbReference>
<dbReference type="RefSeq" id="WP_035283875.1">
    <property type="nucleotide sequence ID" value="NZ_AYXG01000130.1"/>
</dbReference>
<dbReference type="PRINTS" id="PR00409">
    <property type="entry name" value="PHDIOXRDTASE"/>
</dbReference>
<dbReference type="STRING" id="909613.UO65_3587"/>
<evidence type="ECO:0000256" key="3">
    <source>
        <dbReference type="ARBA" id="ARBA00022714"/>
    </source>
</evidence>
<dbReference type="SUPFAM" id="SSF52343">
    <property type="entry name" value="Ferredoxin reductase-like, C-terminal NADP-linked domain"/>
    <property type="match status" value="1"/>
</dbReference>
<keyword evidence="5 10" id="KW-0560">Oxidoreductase</keyword>
<dbReference type="CDD" id="cd00207">
    <property type="entry name" value="fer2"/>
    <property type="match status" value="1"/>
</dbReference>
<dbReference type="PROSITE" id="PS51384">
    <property type="entry name" value="FAD_FR"/>
    <property type="match status" value="1"/>
</dbReference>
<dbReference type="InterPro" id="IPR039261">
    <property type="entry name" value="FNR_nucleotide-bd"/>
</dbReference>
<feature type="domain" description="FAD-binding FR-type" evidence="9">
    <location>
        <begin position="8"/>
        <end position="112"/>
    </location>
</feature>
<keyword evidence="7" id="KW-0411">Iron-sulfur</keyword>
<dbReference type="PROSITE" id="PS00197">
    <property type="entry name" value="2FE2S_FER_1"/>
    <property type="match status" value="1"/>
</dbReference>
<gene>
    <name evidence="10" type="ORF">UO65_3587</name>
</gene>
<dbReference type="InterPro" id="IPR006058">
    <property type="entry name" value="2Fe2S_fd_BS"/>
</dbReference>
<keyword evidence="3" id="KW-0001">2Fe-2S</keyword>
<dbReference type="AlphaFoldDB" id="W7IXE8"/>
<dbReference type="EMBL" id="AYXG01000130">
    <property type="protein sequence ID" value="EWC61106.1"/>
    <property type="molecule type" value="Genomic_DNA"/>
</dbReference>
<evidence type="ECO:0000256" key="7">
    <source>
        <dbReference type="ARBA" id="ARBA00023014"/>
    </source>
</evidence>
<evidence type="ECO:0000256" key="4">
    <source>
        <dbReference type="ARBA" id="ARBA00022723"/>
    </source>
</evidence>
<dbReference type="InterPro" id="IPR012675">
    <property type="entry name" value="Beta-grasp_dom_sf"/>
</dbReference>
<protein>
    <submittedName>
        <fullName evidence="10">Flavodoxin reductases (Ferredoxin-NADPH reductases) family 1</fullName>
        <ecNumber evidence="10">1.14.13.-</ecNumber>
    </submittedName>
</protein>
<proteinExistence type="predicted"/>
<dbReference type="InterPro" id="IPR001041">
    <property type="entry name" value="2Fe-2S_ferredoxin-type"/>
</dbReference>
<comment type="cofactor">
    <cofactor evidence="1">
        <name>FAD</name>
        <dbReference type="ChEBI" id="CHEBI:57692"/>
    </cofactor>
</comment>
<dbReference type="PANTHER" id="PTHR47354:SF1">
    <property type="entry name" value="CARNITINE MONOOXYGENASE REDUCTASE SUBUNIT"/>
    <property type="match status" value="1"/>
</dbReference>